<sequence length="555" mass="62694">MDGLVLRAGGWLGLALLALAMAILAVDWPFAVHMTIVMIACLAVLWFTISRADYGAMARGMLKLPADLGQYDDDPVRWGVIATLFWGVAGMAAGLFIALQLAFPMLNLNFEYTTFGRLRPLHTSAVIFAFGGNALIATSFYVVQRTCRARLAFPSMARFVFWGYQLFIVLAATGYLMGVTEAKEYAEPEWYVDLWLTVVWLCYLAVFIGTIVRRREPHIYVANWFYLAFIITVAMLHVVNNLSMPASIFGSKSYSAFAGVQDALTQWWYGHNAVGFFLTAGFLAMMYYFVPKQAERPVYSYRLSIIHFWSLIFLYIWAGPHHLHYTALPDWAQTLGMVFSIMLWMPSWGGMINGLMTLNGAWDKIRTDPIIRMMVMALAFYGMSTFEGPMMSIKWVNSMSHYTDWTIGHVHSGALGWNGMITFACVYYLVPRLWNRPRLYSLRMVNWHFWLSTVGIVFYAAAMWVAGMMQGLMWREYGADGYLVYSFVESVAAMHPMYLIRAAGGLLYLAGFIVMIVNVWATIKGHIREEKPMTETPHNPAADRPLVAAAAVKGA</sequence>
<evidence type="ECO:0000256" key="19">
    <source>
        <dbReference type="ARBA" id="ARBA00047816"/>
    </source>
</evidence>
<comment type="similarity">
    <text evidence="5 20">Belongs to the heme-copper respiratory oxidase family.</text>
</comment>
<evidence type="ECO:0000256" key="14">
    <source>
        <dbReference type="ARBA" id="ARBA00022982"/>
    </source>
</evidence>
<keyword evidence="12" id="KW-0479">Metal-binding</keyword>
<feature type="transmembrane region" description="Helical" evidence="21">
    <location>
        <begin position="5"/>
        <end position="24"/>
    </location>
</feature>
<evidence type="ECO:0000256" key="7">
    <source>
        <dbReference type="ARBA" id="ARBA00022448"/>
    </source>
</evidence>
<feature type="transmembrane region" description="Helical" evidence="21">
    <location>
        <begin position="123"/>
        <end position="143"/>
    </location>
</feature>
<feature type="transmembrane region" description="Helical" evidence="21">
    <location>
        <begin position="224"/>
        <end position="248"/>
    </location>
</feature>
<evidence type="ECO:0000256" key="1">
    <source>
        <dbReference type="ARBA" id="ARBA00001970"/>
    </source>
</evidence>
<evidence type="ECO:0000256" key="8">
    <source>
        <dbReference type="ARBA" id="ARBA00022475"/>
    </source>
</evidence>
<comment type="catalytic activity">
    <reaction evidence="19">
        <text>4 Fe(II)-[cytochrome c] + O2 + 8 H(+)(in) = 4 Fe(III)-[cytochrome c] + 2 H2O + 4 H(+)(out)</text>
        <dbReference type="Rhea" id="RHEA:11436"/>
        <dbReference type="Rhea" id="RHEA-COMP:10350"/>
        <dbReference type="Rhea" id="RHEA-COMP:14399"/>
        <dbReference type="ChEBI" id="CHEBI:15377"/>
        <dbReference type="ChEBI" id="CHEBI:15378"/>
        <dbReference type="ChEBI" id="CHEBI:15379"/>
        <dbReference type="ChEBI" id="CHEBI:29033"/>
        <dbReference type="ChEBI" id="CHEBI:29034"/>
        <dbReference type="EC" id="7.1.1.9"/>
    </reaction>
</comment>
<evidence type="ECO:0000256" key="5">
    <source>
        <dbReference type="ARBA" id="ARBA00009578"/>
    </source>
</evidence>
<comment type="subcellular location">
    <subcellularLocation>
        <location evidence="3">Cell membrane</location>
        <topology evidence="3">Multi-pass membrane protein</topology>
    </subcellularLocation>
</comment>
<dbReference type="InterPro" id="IPR004677">
    <property type="entry name" value="Cyt_c_oxidase_cbb3_su1"/>
</dbReference>
<keyword evidence="10 20" id="KW-0679">Respiratory chain</keyword>
<dbReference type="GeneID" id="303484486"/>
<dbReference type="Gene3D" id="1.20.210.10">
    <property type="entry name" value="Cytochrome c oxidase-like, subunit I domain"/>
    <property type="match status" value="1"/>
</dbReference>
<dbReference type="PROSITE" id="PS00077">
    <property type="entry name" value="COX1_CUB"/>
    <property type="match status" value="1"/>
</dbReference>
<keyword evidence="16" id="KW-0408">Iron</keyword>
<feature type="transmembrane region" description="Helical" evidence="21">
    <location>
        <begin position="30"/>
        <end position="49"/>
    </location>
</feature>
<dbReference type="PANTHER" id="PTHR10422:SF29">
    <property type="entry name" value="CYTOCHROME C OXIDASE SUBUNIT 1 HOMOLOG, BACTEROID"/>
    <property type="match status" value="1"/>
</dbReference>
<name>A0ABN5B0F8_9SPHN</name>
<feature type="transmembrane region" description="Helical" evidence="21">
    <location>
        <begin position="155"/>
        <end position="178"/>
    </location>
</feature>
<dbReference type="InterPro" id="IPR023615">
    <property type="entry name" value="Cyt_c_Oxase_su1_BS"/>
</dbReference>
<keyword evidence="8" id="KW-1003">Cell membrane</keyword>
<evidence type="ECO:0000256" key="21">
    <source>
        <dbReference type="SAM" id="Phobius"/>
    </source>
</evidence>
<dbReference type="Pfam" id="PF00115">
    <property type="entry name" value="COX1"/>
    <property type="match status" value="1"/>
</dbReference>
<keyword evidence="18 21" id="KW-0472">Membrane</keyword>
<evidence type="ECO:0000256" key="11">
    <source>
        <dbReference type="ARBA" id="ARBA00022692"/>
    </source>
</evidence>
<evidence type="ECO:0000256" key="17">
    <source>
        <dbReference type="ARBA" id="ARBA00023008"/>
    </source>
</evidence>
<evidence type="ECO:0000313" key="24">
    <source>
        <dbReference type="Proteomes" id="UP000258016"/>
    </source>
</evidence>
<feature type="transmembrane region" description="Helical" evidence="21">
    <location>
        <begin position="78"/>
        <end position="103"/>
    </location>
</feature>
<evidence type="ECO:0000256" key="20">
    <source>
        <dbReference type="RuleBase" id="RU000370"/>
    </source>
</evidence>
<comment type="cofactor">
    <cofactor evidence="2">
        <name>Cu(2+)</name>
        <dbReference type="ChEBI" id="CHEBI:29036"/>
    </cofactor>
</comment>
<organism evidence="23 24">
    <name type="scientific">Blastomonas fulva</name>
    <dbReference type="NCBI Taxonomy" id="1550728"/>
    <lineage>
        <taxon>Bacteria</taxon>
        <taxon>Pseudomonadati</taxon>
        <taxon>Pseudomonadota</taxon>
        <taxon>Alphaproteobacteria</taxon>
        <taxon>Sphingomonadales</taxon>
        <taxon>Sphingomonadaceae</taxon>
        <taxon>Blastomonas</taxon>
    </lineage>
</organism>
<evidence type="ECO:0000256" key="18">
    <source>
        <dbReference type="ARBA" id="ARBA00023136"/>
    </source>
</evidence>
<dbReference type="InterPro" id="IPR023616">
    <property type="entry name" value="Cyt_c_oxase-like_su1_dom"/>
</dbReference>
<evidence type="ECO:0000256" key="13">
    <source>
        <dbReference type="ARBA" id="ARBA00022967"/>
    </source>
</evidence>
<keyword evidence="17" id="KW-0186">Copper</keyword>
<feature type="transmembrane region" description="Helical" evidence="21">
    <location>
        <begin position="370"/>
        <end position="386"/>
    </location>
</feature>
<feature type="transmembrane region" description="Helical" evidence="21">
    <location>
        <begin position="268"/>
        <end position="289"/>
    </location>
</feature>
<keyword evidence="15 21" id="KW-1133">Transmembrane helix</keyword>
<evidence type="ECO:0000256" key="3">
    <source>
        <dbReference type="ARBA" id="ARBA00004651"/>
    </source>
</evidence>
<evidence type="ECO:0000256" key="16">
    <source>
        <dbReference type="ARBA" id="ARBA00023004"/>
    </source>
</evidence>
<feature type="transmembrane region" description="Helical" evidence="21">
    <location>
        <begin position="449"/>
        <end position="467"/>
    </location>
</feature>
<accession>A0ABN5B0F8</accession>
<evidence type="ECO:0000256" key="2">
    <source>
        <dbReference type="ARBA" id="ARBA00001973"/>
    </source>
</evidence>
<evidence type="ECO:0000256" key="9">
    <source>
        <dbReference type="ARBA" id="ARBA00022617"/>
    </source>
</evidence>
<gene>
    <name evidence="23" type="ORF">B5J99_02730</name>
</gene>
<dbReference type="PANTHER" id="PTHR10422">
    <property type="entry name" value="CYTOCHROME C OXIDASE SUBUNIT 1"/>
    <property type="match status" value="1"/>
</dbReference>
<keyword evidence="14 20" id="KW-0249">Electron transport</keyword>
<feature type="domain" description="Cytochrome oxidase subunit I profile" evidence="22">
    <location>
        <begin position="80"/>
        <end position="523"/>
    </location>
</feature>
<evidence type="ECO:0000256" key="6">
    <source>
        <dbReference type="ARBA" id="ARBA00012949"/>
    </source>
</evidence>
<feature type="transmembrane region" description="Helical" evidence="21">
    <location>
        <begin position="498"/>
        <end position="523"/>
    </location>
</feature>
<proteinExistence type="inferred from homology"/>
<keyword evidence="9 20" id="KW-0349">Heme</keyword>
<comment type="pathway">
    <text evidence="4">Energy metabolism; oxidative phosphorylation.</text>
</comment>
<feature type="transmembrane region" description="Helical" evidence="21">
    <location>
        <begin position="301"/>
        <end position="318"/>
    </location>
</feature>
<dbReference type="SUPFAM" id="SSF81442">
    <property type="entry name" value="Cytochrome c oxidase subunit I-like"/>
    <property type="match status" value="1"/>
</dbReference>
<reference evidence="23 24" key="1">
    <citation type="submission" date="2017-03" db="EMBL/GenBank/DDBJ databases">
        <title>Complete genome sequence of Blastomonas fulva degrading microcsystin LR.</title>
        <authorList>
            <person name="Lee H.-g."/>
            <person name="Jin L."/>
            <person name="oh H.-M."/>
        </authorList>
    </citation>
    <scope>NUCLEOTIDE SEQUENCE [LARGE SCALE GENOMIC DNA]</scope>
    <source>
        <strain evidence="23 24">T2</strain>
    </source>
</reference>
<feature type="transmembrane region" description="Helical" evidence="21">
    <location>
        <begin position="190"/>
        <end position="212"/>
    </location>
</feature>
<dbReference type="NCBIfam" id="TIGR00780">
    <property type="entry name" value="ccoN"/>
    <property type="match status" value="1"/>
</dbReference>
<dbReference type="RefSeq" id="WP_054133975.1">
    <property type="nucleotide sequence ID" value="NZ_CP020083.1"/>
</dbReference>
<feature type="transmembrane region" description="Helical" evidence="21">
    <location>
        <begin position="338"/>
        <end position="358"/>
    </location>
</feature>
<evidence type="ECO:0000256" key="10">
    <source>
        <dbReference type="ARBA" id="ARBA00022660"/>
    </source>
</evidence>
<keyword evidence="11 20" id="KW-0812">Transmembrane</keyword>
<dbReference type="CDD" id="cd01661">
    <property type="entry name" value="cbb3_Oxidase_I"/>
    <property type="match status" value="1"/>
</dbReference>
<keyword evidence="7 20" id="KW-0813">Transport</keyword>
<dbReference type="EC" id="7.1.1.9" evidence="6"/>
<keyword evidence="13" id="KW-1278">Translocase</keyword>
<evidence type="ECO:0000259" key="22">
    <source>
        <dbReference type="PROSITE" id="PS50855"/>
    </source>
</evidence>
<evidence type="ECO:0000256" key="12">
    <source>
        <dbReference type="ARBA" id="ARBA00022723"/>
    </source>
</evidence>
<dbReference type="Proteomes" id="UP000258016">
    <property type="component" value="Chromosome"/>
</dbReference>
<keyword evidence="24" id="KW-1185">Reference proteome</keyword>
<evidence type="ECO:0000313" key="23">
    <source>
        <dbReference type="EMBL" id="ASR50516.1"/>
    </source>
</evidence>
<dbReference type="PROSITE" id="PS50855">
    <property type="entry name" value="COX1"/>
    <property type="match status" value="1"/>
</dbReference>
<dbReference type="InterPro" id="IPR036927">
    <property type="entry name" value="Cyt_c_oxase-like_su1_sf"/>
</dbReference>
<comment type="cofactor">
    <cofactor evidence="1">
        <name>heme b</name>
        <dbReference type="ChEBI" id="CHEBI:60344"/>
    </cofactor>
</comment>
<feature type="transmembrane region" description="Helical" evidence="21">
    <location>
        <begin position="406"/>
        <end position="429"/>
    </location>
</feature>
<evidence type="ECO:0000256" key="15">
    <source>
        <dbReference type="ARBA" id="ARBA00022989"/>
    </source>
</evidence>
<dbReference type="EMBL" id="CP020083">
    <property type="protein sequence ID" value="ASR50516.1"/>
    <property type="molecule type" value="Genomic_DNA"/>
</dbReference>
<evidence type="ECO:0000256" key="4">
    <source>
        <dbReference type="ARBA" id="ARBA00004673"/>
    </source>
</evidence>
<protein>
    <recommendedName>
        <fullName evidence="6">cytochrome-c oxidase</fullName>
        <ecNumber evidence="6">7.1.1.9</ecNumber>
    </recommendedName>
</protein>
<dbReference type="InterPro" id="IPR000883">
    <property type="entry name" value="Cyt_C_Oxase_1"/>
</dbReference>